<keyword evidence="12" id="KW-1185">Reference proteome</keyword>
<dbReference type="PANTHER" id="PTHR21496:SF0">
    <property type="entry name" value="RIESKE DOMAIN-CONTAINING PROTEIN"/>
    <property type="match status" value="1"/>
</dbReference>
<dbReference type="SUPFAM" id="SSF50022">
    <property type="entry name" value="ISP domain"/>
    <property type="match status" value="1"/>
</dbReference>
<keyword evidence="4" id="KW-0677">Repeat</keyword>
<dbReference type="KEGG" id="nve:5509211"/>
<organism evidence="11 12">
    <name type="scientific">Nematostella vectensis</name>
    <name type="common">Starlet sea anemone</name>
    <dbReference type="NCBI Taxonomy" id="45351"/>
    <lineage>
        <taxon>Eukaryota</taxon>
        <taxon>Metazoa</taxon>
        <taxon>Cnidaria</taxon>
        <taxon>Anthozoa</taxon>
        <taxon>Hexacorallia</taxon>
        <taxon>Actiniaria</taxon>
        <taxon>Edwardsiidae</taxon>
        <taxon>Nematostella</taxon>
    </lineage>
</organism>
<evidence type="ECO:0000313" key="11">
    <source>
        <dbReference type="EMBL" id="EDO37693.1"/>
    </source>
</evidence>
<evidence type="ECO:0000256" key="2">
    <source>
        <dbReference type="ARBA" id="ARBA00022714"/>
    </source>
</evidence>
<keyword evidence="2" id="KW-0001">2Fe-2S</keyword>
<dbReference type="InterPro" id="IPR017941">
    <property type="entry name" value="Rieske_2Fe-2S"/>
</dbReference>
<protein>
    <recommendedName>
        <fullName evidence="9 10">Rieske domain-containing protein</fullName>
    </recommendedName>
</protein>
<reference evidence="11 12" key="1">
    <citation type="journal article" date="2007" name="Science">
        <title>Sea anemone genome reveals ancestral eumetazoan gene repertoire and genomic organization.</title>
        <authorList>
            <person name="Putnam N.H."/>
            <person name="Srivastava M."/>
            <person name="Hellsten U."/>
            <person name="Dirks B."/>
            <person name="Chapman J."/>
            <person name="Salamov A."/>
            <person name="Terry A."/>
            <person name="Shapiro H."/>
            <person name="Lindquist E."/>
            <person name="Kapitonov V.V."/>
            <person name="Jurka J."/>
            <person name="Genikhovich G."/>
            <person name="Grigoriev I.V."/>
            <person name="Lucas S.M."/>
            <person name="Steele R.E."/>
            <person name="Finnerty J.R."/>
            <person name="Technau U."/>
            <person name="Martindale M.Q."/>
            <person name="Rokhsar D.S."/>
        </authorList>
    </citation>
    <scope>NUCLEOTIDE SEQUENCE [LARGE SCALE GENOMIC DNA]</scope>
    <source>
        <strain evidence="12">CH2 X CH6</strain>
    </source>
</reference>
<evidence type="ECO:0000256" key="6">
    <source>
        <dbReference type="ARBA" id="ARBA00023004"/>
    </source>
</evidence>
<dbReference type="PROSITE" id="PS51296">
    <property type="entry name" value="RIESKE"/>
    <property type="match status" value="1"/>
</dbReference>
<dbReference type="PANTHER" id="PTHR21496">
    <property type="entry name" value="FERREDOXIN-RELATED"/>
    <property type="match status" value="1"/>
</dbReference>
<dbReference type="EMBL" id="DS469641">
    <property type="protein sequence ID" value="EDO37693.1"/>
    <property type="molecule type" value="Genomic_DNA"/>
</dbReference>
<evidence type="ECO:0000256" key="7">
    <source>
        <dbReference type="ARBA" id="ARBA00023014"/>
    </source>
</evidence>
<keyword evidence="7" id="KW-0411">Iron-sulfur</keyword>
<keyword evidence="6" id="KW-0408">Iron</keyword>
<accession>A7SF06</accession>
<name>A7SF06_NEMVE</name>
<dbReference type="InterPro" id="IPR054716">
    <property type="entry name" value="Sol_Rieske_ferrdox_dom"/>
</dbReference>
<evidence type="ECO:0000313" key="12">
    <source>
        <dbReference type="Proteomes" id="UP000001593"/>
    </source>
</evidence>
<dbReference type="FunFam" id="2.102.10.10:FF:000009">
    <property type="entry name" value="Rieske Fe-S domain containing"/>
    <property type="match status" value="1"/>
</dbReference>
<evidence type="ECO:0000256" key="4">
    <source>
        <dbReference type="ARBA" id="ARBA00022737"/>
    </source>
</evidence>
<dbReference type="Pfam" id="PF22543">
    <property type="entry name" value="Rieske_4"/>
    <property type="match status" value="1"/>
</dbReference>
<dbReference type="GO" id="GO:0046872">
    <property type="term" value="F:metal ion binding"/>
    <property type="evidence" value="ECO:0007669"/>
    <property type="project" value="UniProtKB-KW"/>
</dbReference>
<evidence type="ECO:0000259" key="10">
    <source>
        <dbReference type="PROSITE" id="PS51296"/>
    </source>
</evidence>
<evidence type="ECO:0000256" key="8">
    <source>
        <dbReference type="ARBA" id="ARBA00034078"/>
    </source>
</evidence>
<dbReference type="InParanoid" id="A7SF06"/>
<evidence type="ECO:0000256" key="9">
    <source>
        <dbReference type="ARBA" id="ARBA00071952"/>
    </source>
</evidence>
<dbReference type="OrthoDB" id="426882at2759"/>
<keyword evidence="3" id="KW-0479">Metal-binding</keyword>
<dbReference type="GO" id="GO:0051537">
    <property type="term" value="F:2 iron, 2 sulfur cluster binding"/>
    <property type="evidence" value="ECO:0000318"/>
    <property type="project" value="GO_Central"/>
</dbReference>
<dbReference type="AlphaFoldDB" id="A7SF06"/>
<keyword evidence="1" id="KW-0597">Phosphoprotein</keyword>
<dbReference type="InterPro" id="IPR036922">
    <property type="entry name" value="Rieske_2Fe-2S_sf"/>
</dbReference>
<evidence type="ECO:0000256" key="1">
    <source>
        <dbReference type="ARBA" id="ARBA00022553"/>
    </source>
</evidence>
<dbReference type="eggNOG" id="ENOG502S06W">
    <property type="taxonomic scope" value="Eukaryota"/>
</dbReference>
<dbReference type="Gene3D" id="2.102.10.10">
    <property type="entry name" value="Rieske [2Fe-2S] iron-sulphur domain"/>
    <property type="match status" value="1"/>
</dbReference>
<sequence length="123" mass="13786">MGRVIAVFFVNDGFHALDHYCYHAGGPLSLGDIEEVEGKACIICPYHKYKIVLETGEGLYYSFNPKDFSKPPKLCSKGVKQRTHHVRVSGNDVYVALSDTSQSRDSDYYSSDAFKATKENILK</sequence>
<gene>
    <name evidence="11" type="ORF">NEMVEDRAFT_v1g211264</name>
</gene>
<comment type="cofactor">
    <cofactor evidence="8">
        <name>[2Fe-2S] cluster</name>
        <dbReference type="ChEBI" id="CHEBI:190135"/>
    </cofactor>
</comment>
<feature type="domain" description="Rieske" evidence="10">
    <location>
        <begin position="1"/>
        <end position="95"/>
    </location>
</feature>
<dbReference type="OMA" id="SAVPKWC"/>
<evidence type="ECO:0000256" key="3">
    <source>
        <dbReference type="ARBA" id="ARBA00022723"/>
    </source>
</evidence>
<dbReference type="PhylomeDB" id="A7SF06"/>
<dbReference type="Proteomes" id="UP000001593">
    <property type="component" value="Unassembled WGS sequence"/>
</dbReference>
<keyword evidence="5" id="KW-0007">Acetylation</keyword>
<evidence type="ECO:0000256" key="5">
    <source>
        <dbReference type="ARBA" id="ARBA00022990"/>
    </source>
</evidence>
<dbReference type="HOGENOM" id="CLU_113767_2_0_1"/>
<proteinExistence type="predicted"/>